<dbReference type="OrthoDB" id="9778912at2"/>
<comment type="caution">
    <text evidence="2">The sequence shown here is derived from an EMBL/GenBank/DDBJ whole genome shotgun (WGS) entry which is preliminary data.</text>
</comment>
<keyword evidence="3" id="KW-1185">Reference proteome</keyword>
<proteinExistence type="predicted"/>
<name>A0A0W8IGD1_9MICC</name>
<accession>A0A0W8IGD1</accession>
<evidence type="ECO:0000313" key="2">
    <source>
        <dbReference type="EMBL" id="KUG58968.1"/>
    </source>
</evidence>
<reference evidence="3" key="1">
    <citation type="submission" date="2015-12" db="EMBL/GenBank/DDBJ databases">
        <authorList>
            <person name="Nair G.R."/>
            <person name="Kaur G."/>
            <person name="Mayilraj S."/>
        </authorList>
    </citation>
    <scope>NUCLEOTIDE SEQUENCE [LARGE SCALE GENOMIC DNA]</scope>
    <source>
        <strain evidence="3">CD08_7</strain>
    </source>
</reference>
<dbReference type="STRING" id="317018.AVL63_02795"/>
<evidence type="ECO:0000256" key="1">
    <source>
        <dbReference type="SAM" id="MobiDB-lite"/>
    </source>
</evidence>
<protein>
    <submittedName>
        <fullName evidence="2">Uncharacterized protein</fullName>
    </submittedName>
</protein>
<gene>
    <name evidence="2" type="ORF">AVL63_02795</name>
</gene>
<evidence type="ECO:0000313" key="3">
    <source>
        <dbReference type="Proteomes" id="UP000054023"/>
    </source>
</evidence>
<sequence>MRRLYTAICGLIEAHTDTLRQPTSDPHREVDMPGTQAESTGQLQREELDQDANREVEYYTETARLPRTGFTAPTPPRPEEPRP</sequence>
<organism evidence="2 3">
    <name type="scientific">Nesterenkonia jeotgali</name>
    <dbReference type="NCBI Taxonomy" id="317018"/>
    <lineage>
        <taxon>Bacteria</taxon>
        <taxon>Bacillati</taxon>
        <taxon>Actinomycetota</taxon>
        <taxon>Actinomycetes</taxon>
        <taxon>Micrococcales</taxon>
        <taxon>Micrococcaceae</taxon>
        <taxon>Nesterenkonia</taxon>
    </lineage>
</organism>
<dbReference type="RefSeq" id="WP_058888650.1">
    <property type="nucleotide sequence ID" value="NZ_LQBM01000003.1"/>
</dbReference>
<feature type="compositionally biased region" description="Basic and acidic residues" evidence="1">
    <location>
        <begin position="44"/>
        <end position="57"/>
    </location>
</feature>
<feature type="region of interest" description="Disordered" evidence="1">
    <location>
        <begin position="17"/>
        <end position="83"/>
    </location>
</feature>
<dbReference type="EMBL" id="LQBM01000003">
    <property type="protein sequence ID" value="KUG58968.1"/>
    <property type="molecule type" value="Genomic_DNA"/>
</dbReference>
<dbReference type="Proteomes" id="UP000054023">
    <property type="component" value="Unassembled WGS sequence"/>
</dbReference>
<dbReference type="AlphaFoldDB" id="A0A0W8IGD1"/>